<feature type="region of interest" description="Disordered" evidence="1">
    <location>
        <begin position="202"/>
        <end position="227"/>
    </location>
</feature>
<dbReference type="GO" id="GO:1990281">
    <property type="term" value="C:efflux pump complex"/>
    <property type="evidence" value="ECO:0007669"/>
    <property type="project" value="TreeGrafter"/>
</dbReference>
<dbReference type="PANTHER" id="PTHR30469">
    <property type="entry name" value="MULTIDRUG RESISTANCE PROTEIN MDTA"/>
    <property type="match status" value="1"/>
</dbReference>
<dbReference type="EMBL" id="JACCHL010000001">
    <property type="protein sequence ID" value="NYH51755.1"/>
    <property type="molecule type" value="Genomic_DNA"/>
</dbReference>
<reference evidence="3 4" key="1">
    <citation type="submission" date="2020-07" db="EMBL/GenBank/DDBJ databases">
        <title>Sequencing the genomes of 1000 actinobacteria strains.</title>
        <authorList>
            <person name="Klenk H.-P."/>
        </authorList>
    </citation>
    <scope>NUCLEOTIDE SEQUENCE [LARGE SCALE GENOMIC DNA]</scope>
    <source>
        <strain evidence="3 4">DSM 45278</strain>
    </source>
</reference>
<evidence type="ECO:0000313" key="4">
    <source>
        <dbReference type="Proteomes" id="UP000584931"/>
    </source>
</evidence>
<feature type="domain" description="Multidrug resistance protein MdtA-like C-terminal permuted SH3" evidence="2">
    <location>
        <begin position="257"/>
        <end position="311"/>
    </location>
</feature>
<feature type="region of interest" description="Disordered" evidence="1">
    <location>
        <begin position="322"/>
        <end position="344"/>
    </location>
</feature>
<dbReference type="RefSeq" id="WP_179809509.1">
    <property type="nucleotide sequence ID" value="NZ_JACCHL010000001.1"/>
</dbReference>
<evidence type="ECO:0000313" key="3">
    <source>
        <dbReference type="EMBL" id="NYH51755.1"/>
    </source>
</evidence>
<name>A0A7Y9XCF8_9ACTN</name>
<feature type="compositionally biased region" description="Acidic residues" evidence="1">
    <location>
        <begin position="328"/>
        <end position="344"/>
    </location>
</feature>
<dbReference type="InterPro" id="IPR058627">
    <property type="entry name" value="MdtA-like_C"/>
</dbReference>
<comment type="caution">
    <text evidence="3">The sequence shown here is derived from an EMBL/GenBank/DDBJ whole genome shotgun (WGS) entry which is preliminary data.</text>
</comment>
<dbReference type="Pfam" id="PF25967">
    <property type="entry name" value="RND-MFP_C"/>
    <property type="match status" value="1"/>
</dbReference>
<protein>
    <submittedName>
        <fullName evidence="3">Multidrug efflux pump subunit AcrA (Membrane-fusion protein)</fullName>
    </submittedName>
</protein>
<dbReference type="AlphaFoldDB" id="A0A7Y9XCF8"/>
<dbReference type="Gene3D" id="2.40.50.100">
    <property type="match status" value="1"/>
</dbReference>
<sequence length="344" mass="34065">MKKWIIIGAVLVVVLGLAGAGYLLVPRLGGGVDPSSGESALDTGGTPVEVEMGEVSSELVLDAVVRAEPGEEVKARNGGTVTHVWVGEGAAVGNGAPIVNVKVPDGSAPATGGGAAPATREITLYAPADGTVSGLDVLVGDVLEPGAVVAAVAPEEFRAVASIPPNDLYRFYEDPEEILLQIDQGPPASECAFLSLGSVGGGGGAAPEEGGTAGGETGGGGGGGGGGAELACRVPDGLKVFDGVQGKLSVSTGKAENVLVVPVTAVRGNVDSGEVVVVADDGTEETREVKLGMSDGSLVEVTEGLSVGDTVLDPVPLDPRFDVPGGGPEEELLTEEGMAVEEVD</sequence>
<evidence type="ECO:0000256" key="1">
    <source>
        <dbReference type="SAM" id="MobiDB-lite"/>
    </source>
</evidence>
<gene>
    <name evidence="3" type="ORF">HNR06_001344</name>
</gene>
<evidence type="ECO:0000259" key="2">
    <source>
        <dbReference type="Pfam" id="PF25967"/>
    </source>
</evidence>
<dbReference type="Gene3D" id="2.40.420.20">
    <property type="match status" value="1"/>
</dbReference>
<dbReference type="GO" id="GO:0015562">
    <property type="term" value="F:efflux transmembrane transporter activity"/>
    <property type="evidence" value="ECO:0007669"/>
    <property type="project" value="TreeGrafter"/>
</dbReference>
<dbReference type="Proteomes" id="UP000584931">
    <property type="component" value="Unassembled WGS sequence"/>
</dbReference>
<accession>A0A7Y9XCF8</accession>
<organism evidence="3 4">
    <name type="scientific">Nocardiopsis sinuspersici</name>
    <dbReference type="NCBI Taxonomy" id="501010"/>
    <lineage>
        <taxon>Bacteria</taxon>
        <taxon>Bacillati</taxon>
        <taxon>Actinomycetota</taxon>
        <taxon>Actinomycetes</taxon>
        <taxon>Streptosporangiales</taxon>
        <taxon>Nocardiopsidaceae</taxon>
        <taxon>Nocardiopsis</taxon>
    </lineage>
</organism>
<proteinExistence type="predicted"/>